<accession>A0A543FHY6</accession>
<keyword evidence="6" id="KW-1185">Reference proteome</keyword>
<dbReference type="EMBL" id="VFPG01000001">
    <property type="protein sequence ID" value="TQM33473.1"/>
    <property type="molecule type" value="Genomic_DNA"/>
</dbReference>
<evidence type="ECO:0000256" key="1">
    <source>
        <dbReference type="ARBA" id="ARBA00004496"/>
    </source>
</evidence>
<keyword evidence="3" id="KW-0963">Cytoplasm</keyword>
<comment type="caution">
    <text evidence="5">The sequence shown here is derived from an EMBL/GenBank/DDBJ whole genome shotgun (WGS) entry which is preliminary data.</text>
</comment>
<evidence type="ECO:0000313" key="6">
    <source>
        <dbReference type="Proteomes" id="UP000316331"/>
    </source>
</evidence>
<keyword evidence="4" id="KW-0143">Chaperone</keyword>
<proteinExistence type="inferred from homology"/>
<evidence type="ECO:0000313" key="5">
    <source>
        <dbReference type="EMBL" id="TQM33473.1"/>
    </source>
</evidence>
<dbReference type="RefSeq" id="WP_141811233.1">
    <property type="nucleotide sequence ID" value="NZ_VFPG01000001.1"/>
</dbReference>
<dbReference type="InterPro" id="IPR025734">
    <property type="entry name" value="EspG"/>
</dbReference>
<sequence length="260" mass="29318">MTKWKLDDLEFVVLWERLREGLLPRPFTFISRIPLERDYQRARHDIRERLRTTVSAELEQALDVAARPDIRIIIRGVDATNPDNPHGSIRMLAVRRGANGYLLTQLPGETIQHSAGFTITECDSLRLADAVVTALPAAVAGAHDTIALPTPDETSDYDQHFASPRISAAWHDTDESAAQRILRRPATRVGTIEIVQGTSRFGPRGRLIRQLQWRDLSDDGRYTIPNHPPYTAYSADPERFIRLINIEIAAVVSAIKEQRS</sequence>
<evidence type="ECO:0000256" key="3">
    <source>
        <dbReference type="ARBA" id="ARBA00022490"/>
    </source>
</evidence>
<protein>
    <submittedName>
        <fullName evidence="5">ESAT-6 protein secretion system EspG family protein</fullName>
    </submittedName>
</protein>
<dbReference type="OrthoDB" id="4561431at2"/>
<dbReference type="Proteomes" id="UP000316331">
    <property type="component" value="Unassembled WGS sequence"/>
</dbReference>
<reference evidence="5 6" key="1">
    <citation type="submission" date="2019-06" db="EMBL/GenBank/DDBJ databases">
        <title>Sequencing the genomes of 1000 actinobacteria strains.</title>
        <authorList>
            <person name="Klenk H.-P."/>
        </authorList>
    </citation>
    <scope>NUCLEOTIDE SEQUENCE [LARGE SCALE GENOMIC DNA]</scope>
    <source>
        <strain evidence="5 6">DSM 103495</strain>
    </source>
</reference>
<organism evidence="5 6">
    <name type="scientific">Nocardia bhagyanarayanae</name>
    <dbReference type="NCBI Taxonomy" id="1215925"/>
    <lineage>
        <taxon>Bacteria</taxon>
        <taxon>Bacillati</taxon>
        <taxon>Actinomycetota</taxon>
        <taxon>Actinomycetes</taxon>
        <taxon>Mycobacteriales</taxon>
        <taxon>Nocardiaceae</taxon>
        <taxon>Nocardia</taxon>
    </lineage>
</organism>
<gene>
    <name evidence="5" type="ORF">FB390_5203</name>
</gene>
<name>A0A543FHY6_9NOCA</name>
<comment type="similarity">
    <text evidence="2">Belongs to the EspG family.</text>
</comment>
<evidence type="ECO:0000256" key="4">
    <source>
        <dbReference type="ARBA" id="ARBA00023186"/>
    </source>
</evidence>
<evidence type="ECO:0000256" key="2">
    <source>
        <dbReference type="ARBA" id="ARBA00006411"/>
    </source>
</evidence>
<comment type="subcellular location">
    <subcellularLocation>
        <location evidence="1">Cytoplasm</location>
    </subcellularLocation>
</comment>
<dbReference type="AlphaFoldDB" id="A0A543FHY6"/>
<dbReference type="Pfam" id="PF14011">
    <property type="entry name" value="ESX-1_EspG"/>
    <property type="match status" value="1"/>
</dbReference>